<evidence type="ECO:0000313" key="3">
    <source>
        <dbReference type="Proteomes" id="UP000826656"/>
    </source>
</evidence>
<reference evidence="2 3" key="1">
    <citation type="journal article" date="2021" name="bioRxiv">
        <title>Chromosome-scale and haplotype-resolved genome assembly of a tetraploid potato cultivar.</title>
        <authorList>
            <person name="Sun H."/>
            <person name="Jiao W.-B."/>
            <person name="Krause K."/>
            <person name="Campoy J.A."/>
            <person name="Goel M."/>
            <person name="Folz-Donahue K."/>
            <person name="Kukat C."/>
            <person name="Huettel B."/>
            <person name="Schneeberger K."/>
        </authorList>
    </citation>
    <scope>NUCLEOTIDE SEQUENCE [LARGE SCALE GENOMIC DNA]</scope>
    <source>
        <strain evidence="2">SolTubOtavaFocal</strain>
        <tissue evidence="2">Leaves</tissue>
    </source>
</reference>
<name>A0ABQ7UGH7_SOLTU</name>
<sequence>MGSSSSAGTCNTNSSPIINGKPPDSHMASWDQSSATTVAGGECGAEGSGKELLYRNLDTQACLPNTIFGEGGQEIYSHVPVALAKCSFDLRPAVNTALVKYAVVLTPTLLPSRVSTKDDPLIVNPSATYCPMINPTSFIIWNIRGGNNPTFKRIFRELIHNHNPCMVALVETRMIIHEGLKDEFGFDDFLEVPAIGRYC</sequence>
<protein>
    <submittedName>
        <fullName evidence="2">Uncharacterized protein</fullName>
    </submittedName>
</protein>
<keyword evidence="3" id="KW-1185">Reference proteome</keyword>
<comment type="caution">
    <text evidence="2">The sequence shown here is derived from an EMBL/GenBank/DDBJ whole genome shotgun (WGS) entry which is preliminary data.</text>
</comment>
<organism evidence="2 3">
    <name type="scientific">Solanum tuberosum</name>
    <name type="common">Potato</name>
    <dbReference type="NCBI Taxonomy" id="4113"/>
    <lineage>
        <taxon>Eukaryota</taxon>
        <taxon>Viridiplantae</taxon>
        <taxon>Streptophyta</taxon>
        <taxon>Embryophyta</taxon>
        <taxon>Tracheophyta</taxon>
        <taxon>Spermatophyta</taxon>
        <taxon>Magnoliopsida</taxon>
        <taxon>eudicotyledons</taxon>
        <taxon>Gunneridae</taxon>
        <taxon>Pentapetalae</taxon>
        <taxon>asterids</taxon>
        <taxon>lamiids</taxon>
        <taxon>Solanales</taxon>
        <taxon>Solanaceae</taxon>
        <taxon>Solanoideae</taxon>
        <taxon>Solaneae</taxon>
        <taxon>Solanum</taxon>
    </lineage>
</organism>
<gene>
    <name evidence="2" type="ORF">KY290_027924</name>
</gene>
<evidence type="ECO:0000313" key="2">
    <source>
        <dbReference type="EMBL" id="KAH0748692.1"/>
    </source>
</evidence>
<feature type="compositionally biased region" description="Polar residues" evidence="1">
    <location>
        <begin position="1"/>
        <end position="17"/>
    </location>
</feature>
<dbReference type="PANTHER" id="PTHR35218">
    <property type="entry name" value="RNASE H DOMAIN-CONTAINING PROTEIN"/>
    <property type="match status" value="1"/>
</dbReference>
<dbReference type="PANTHER" id="PTHR35218:SF9">
    <property type="entry name" value="ENDONUCLEASE_EXONUCLEASE_PHOSPHATASE DOMAIN-CONTAINING PROTEIN"/>
    <property type="match status" value="1"/>
</dbReference>
<dbReference type="Proteomes" id="UP000826656">
    <property type="component" value="Unassembled WGS sequence"/>
</dbReference>
<proteinExistence type="predicted"/>
<feature type="region of interest" description="Disordered" evidence="1">
    <location>
        <begin position="1"/>
        <end position="33"/>
    </location>
</feature>
<evidence type="ECO:0000256" key="1">
    <source>
        <dbReference type="SAM" id="MobiDB-lite"/>
    </source>
</evidence>
<dbReference type="EMBL" id="JAIVGD010000019">
    <property type="protein sequence ID" value="KAH0748692.1"/>
    <property type="molecule type" value="Genomic_DNA"/>
</dbReference>
<accession>A0ABQ7UGH7</accession>